<dbReference type="STRING" id="1121881.SAMN02745225_00993"/>
<proteinExistence type="predicted"/>
<reference evidence="2" key="1">
    <citation type="submission" date="2016-11" db="EMBL/GenBank/DDBJ databases">
        <authorList>
            <person name="Varghese N."/>
            <person name="Submissions S."/>
        </authorList>
    </citation>
    <scope>NUCLEOTIDE SEQUENCE [LARGE SCALE GENOMIC DNA]</scope>
    <source>
        <strain evidence="2">DSM 19514</strain>
    </source>
</reference>
<name>A0A1M4UIE7_9ACTN</name>
<dbReference type="Proteomes" id="UP000184295">
    <property type="component" value="Unassembled WGS sequence"/>
</dbReference>
<protein>
    <submittedName>
        <fullName evidence="1">Uncharacterized protein</fullName>
    </submittedName>
</protein>
<gene>
    <name evidence="1" type="ORF">SAMN02745225_00993</name>
</gene>
<keyword evidence="2" id="KW-1185">Reference proteome</keyword>
<accession>A0A1M4UIE7</accession>
<evidence type="ECO:0000313" key="1">
    <source>
        <dbReference type="EMBL" id="SHE56445.1"/>
    </source>
</evidence>
<dbReference type="EMBL" id="FQUL01000010">
    <property type="protein sequence ID" value="SHE56445.1"/>
    <property type="molecule type" value="Genomic_DNA"/>
</dbReference>
<organism evidence="1 2">
    <name type="scientific">Ferrithrix thermotolerans DSM 19514</name>
    <dbReference type="NCBI Taxonomy" id="1121881"/>
    <lineage>
        <taxon>Bacteria</taxon>
        <taxon>Bacillati</taxon>
        <taxon>Actinomycetota</taxon>
        <taxon>Acidimicrobiia</taxon>
        <taxon>Acidimicrobiales</taxon>
        <taxon>Acidimicrobiaceae</taxon>
        <taxon>Ferrithrix</taxon>
    </lineage>
</organism>
<dbReference type="AlphaFoldDB" id="A0A1M4UIE7"/>
<sequence length="134" mass="14110">MMSRGAPPAETTQYEGDQKCSPFHKSYANLLTQICSLFTTSLKPVSPSTKPRLSGWPELSSPQSLLSAELAVGQLRVASPTLSMLIAALVSRLNGAVDLRIPVDPTGSADLAVSEDSCLVVDLRVPVDAGAVED</sequence>
<evidence type="ECO:0000313" key="2">
    <source>
        <dbReference type="Proteomes" id="UP000184295"/>
    </source>
</evidence>